<keyword evidence="4" id="KW-1185">Reference proteome</keyword>
<evidence type="ECO:0000313" key="3">
    <source>
        <dbReference type="EMBL" id="RDX90893.1"/>
    </source>
</evidence>
<proteinExistence type="predicted"/>
<feature type="compositionally biased region" description="Basic and acidic residues" evidence="1">
    <location>
        <begin position="117"/>
        <end position="126"/>
    </location>
</feature>
<feature type="non-terminal residue" evidence="3">
    <location>
        <position position="1"/>
    </location>
</feature>
<gene>
    <name evidence="3" type="ORF">CR513_27200</name>
</gene>
<evidence type="ECO:0000313" key="4">
    <source>
        <dbReference type="Proteomes" id="UP000257109"/>
    </source>
</evidence>
<dbReference type="Pfam" id="PF25597">
    <property type="entry name" value="SH3_retrovirus"/>
    <property type="match status" value="1"/>
</dbReference>
<accession>A0A371GKP7</accession>
<dbReference type="Proteomes" id="UP000257109">
    <property type="component" value="Unassembled WGS sequence"/>
</dbReference>
<organism evidence="3 4">
    <name type="scientific">Mucuna pruriens</name>
    <name type="common">Velvet bean</name>
    <name type="synonym">Dolichos pruriens</name>
    <dbReference type="NCBI Taxonomy" id="157652"/>
    <lineage>
        <taxon>Eukaryota</taxon>
        <taxon>Viridiplantae</taxon>
        <taxon>Streptophyta</taxon>
        <taxon>Embryophyta</taxon>
        <taxon>Tracheophyta</taxon>
        <taxon>Spermatophyta</taxon>
        <taxon>Magnoliopsida</taxon>
        <taxon>eudicotyledons</taxon>
        <taxon>Gunneridae</taxon>
        <taxon>Pentapetalae</taxon>
        <taxon>rosids</taxon>
        <taxon>fabids</taxon>
        <taxon>Fabales</taxon>
        <taxon>Fabaceae</taxon>
        <taxon>Papilionoideae</taxon>
        <taxon>50 kb inversion clade</taxon>
        <taxon>NPAAA clade</taxon>
        <taxon>indigoferoid/millettioid clade</taxon>
        <taxon>Phaseoleae</taxon>
        <taxon>Mucuna</taxon>
    </lineage>
</organism>
<evidence type="ECO:0000259" key="2">
    <source>
        <dbReference type="Pfam" id="PF25597"/>
    </source>
</evidence>
<dbReference type="EMBL" id="QJKJ01005257">
    <property type="protein sequence ID" value="RDX90893.1"/>
    <property type="molecule type" value="Genomic_DNA"/>
</dbReference>
<dbReference type="InterPro" id="IPR057670">
    <property type="entry name" value="SH3_retrovirus"/>
</dbReference>
<dbReference type="OrthoDB" id="1750639at2759"/>
<feature type="compositionally biased region" description="Low complexity" evidence="1">
    <location>
        <begin position="105"/>
        <end position="116"/>
    </location>
</feature>
<protein>
    <recommendedName>
        <fullName evidence="2">Retroviral polymerase SH3-like domain-containing protein</fullName>
    </recommendedName>
</protein>
<comment type="caution">
    <text evidence="3">The sequence shown here is derived from an EMBL/GenBank/DDBJ whole genome shotgun (WGS) entry which is preliminary data.</text>
</comment>
<reference evidence="3" key="1">
    <citation type="submission" date="2018-05" db="EMBL/GenBank/DDBJ databases">
        <title>Draft genome of Mucuna pruriens seed.</title>
        <authorList>
            <person name="Nnadi N.E."/>
            <person name="Vos R."/>
            <person name="Hasami M.H."/>
            <person name="Devisetty U.K."/>
            <person name="Aguiy J.C."/>
        </authorList>
    </citation>
    <scope>NUCLEOTIDE SEQUENCE [LARGE SCALE GENOMIC DNA]</scope>
    <source>
        <strain evidence="3">JCA_2017</strain>
    </source>
</reference>
<feature type="domain" description="Retroviral polymerase SH3-like" evidence="2">
    <location>
        <begin position="2"/>
        <end position="39"/>
    </location>
</feature>
<evidence type="ECO:0000256" key="1">
    <source>
        <dbReference type="SAM" id="MobiDB-lite"/>
    </source>
</evidence>
<sequence length="145" mass="17187">MCFVGYSSTQKGYRCYHPPSKKFLVSRDITFHEDKAYFKQPYLQWGNYMKLNLKLLSFLAFTIHVPKSKQTSLPSHQLRMFLKLIKDLKNKNKNWCSKGHSWLDTSSRTQSNSFTSSHDKHREQTKPRRAHFIHQTLDLKGSDYI</sequence>
<feature type="non-terminal residue" evidence="3">
    <location>
        <position position="145"/>
    </location>
</feature>
<name>A0A371GKP7_MUCPR</name>
<dbReference type="AlphaFoldDB" id="A0A371GKP7"/>
<feature type="region of interest" description="Disordered" evidence="1">
    <location>
        <begin position="104"/>
        <end position="127"/>
    </location>
</feature>